<protein>
    <submittedName>
        <fullName evidence="1">Uncharacterized protein</fullName>
    </submittedName>
</protein>
<organism evidence="1">
    <name type="scientific">Lepeophtheirus salmonis</name>
    <name type="common">Salmon louse</name>
    <name type="synonym">Caligus salmonis</name>
    <dbReference type="NCBI Taxonomy" id="72036"/>
    <lineage>
        <taxon>Eukaryota</taxon>
        <taxon>Metazoa</taxon>
        <taxon>Ecdysozoa</taxon>
        <taxon>Arthropoda</taxon>
        <taxon>Crustacea</taxon>
        <taxon>Multicrustacea</taxon>
        <taxon>Hexanauplia</taxon>
        <taxon>Copepoda</taxon>
        <taxon>Siphonostomatoida</taxon>
        <taxon>Caligidae</taxon>
        <taxon>Lepeophtheirus</taxon>
    </lineage>
</organism>
<proteinExistence type="predicted"/>
<evidence type="ECO:0000313" key="1">
    <source>
        <dbReference type="EMBL" id="CDW41039.1"/>
    </source>
</evidence>
<name>A0A0K2URZ4_LEPSM</name>
<accession>A0A0K2URZ4</accession>
<sequence>MVLKITFMERIPINLITCQISLMDYINIFLKDDDPKLCQLFYILVNQSLVIKETDYEC</sequence>
<reference evidence="1" key="1">
    <citation type="submission" date="2014-05" db="EMBL/GenBank/DDBJ databases">
        <authorList>
            <person name="Chronopoulou M."/>
        </authorList>
    </citation>
    <scope>NUCLEOTIDE SEQUENCE</scope>
    <source>
        <tissue evidence="1">Whole organism</tissue>
    </source>
</reference>
<dbReference type="EMBL" id="HACA01023678">
    <property type="protein sequence ID" value="CDW41039.1"/>
    <property type="molecule type" value="Transcribed_RNA"/>
</dbReference>
<dbReference type="AlphaFoldDB" id="A0A0K2URZ4"/>